<feature type="region of interest" description="Disordered" evidence="10">
    <location>
        <begin position="308"/>
        <end position="330"/>
    </location>
</feature>
<evidence type="ECO:0000256" key="5">
    <source>
        <dbReference type="ARBA" id="ARBA00023077"/>
    </source>
</evidence>
<dbReference type="Pfam" id="PF00593">
    <property type="entry name" value="TonB_dep_Rec_b-barrel"/>
    <property type="match status" value="1"/>
</dbReference>
<evidence type="ECO:0000256" key="10">
    <source>
        <dbReference type="SAM" id="MobiDB-lite"/>
    </source>
</evidence>
<keyword evidence="5 9" id="KW-0798">TonB box</keyword>
<feature type="compositionally biased region" description="Acidic residues" evidence="10">
    <location>
        <begin position="317"/>
        <end position="329"/>
    </location>
</feature>
<accession>A0ABM6M9M8</accession>
<keyword evidence="3 8" id="KW-1134">Transmembrane beta strand</keyword>
<dbReference type="InterPro" id="IPR000531">
    <property type="entry name" value="Beta-barrel_TonB"/>
</dbReference>
<evidence type="ECO:0000256" key="6">
    <source>
        <dbReference type="ARBA" id="ARBA00023136"/>
    </source>
</evidence>
<keyword evidence="7 8" id="KW-0998">Cell outer membrane</keyword>
<evidence type="ECO:0000256" key="4">
    <source>
        <dbReference type="ARBA" id="ARBA00022692"/>
    </source>
</evidence>
<evidence type="ECO:0000256" key="3">
    <source>
        <dbReference type="ARBA" id="ARBA00022452"/>
    </source>
</evidence>
<dbReference type="InterPro" id="IPR036942">
    <property type="entry name" value="Beta-barrel_TonB_sf"/>
</dbReference>
<feature type="domain" description="TonB-dependent receptor-like beta-barrel" evidence="12">
    <location>
        <begin position="379"/>
        <end position="685"/>
    </location>
</feature>
<evidence type="ECO:0000313" key="15">
    <source>
        <dbReference type="Proteomes" id="UP000258016"/>
    </source>
</evidence>
<evidence type="ECO:0000256" key="11">
    <source>
        <dbReference type="SAM" id="SignalP"/>
    </source>
</evidence>
<feature type="signal peptide" evidence="11">
    <location>
        <begin position="1"/>
        <end position="26"/>
    </location>
</feature>
<dbReference type="Gene3D" id="2.170.130.10">
    <property type="entry name" value="TonB-dependent receptor, plug domain"/>
    <property type="match status" value="1"/>
</dbReference>
<evidence type="ECO:0000256" key="2">
    <source>
        <dbReference type="ARBA" id="ARBA00022448"/>
    </source>
</evidence>
<dbReference type="InterPro" id="IPR039426">
    <property type="entry name" value="TonB-dep_rcpt-like"/>
</dbReference>
<evidence type="ECO:0000256" key="9">
    <source>
        <dbReference type="RuleBase" id="RU003357"/>
    </source>
</evidence>
<dbReference type="RefSeq" id="WP_117352875.1">
    <property type="nucleotide sequence ID" value="NZ_CP020083.1"/>
</dbReference>
<organism evidence="14 15">
    <name type="scientific">Blastomonas fulva</name>
    <dbReference type="NCBI Taxonomy" id="1550728"/>
    <lineage>
        <taxon>Bacteria</taxon>
        <taxon>Pseudomonadati</taxon>
        <taxon>Pseudomonadota</taxon>
        <taxon>Alphaproteobacteria</taxon>
        <taxon>Sphingomonadales</taxon>
        <taxon>Sphingomonadaceae</taxon>
        <taxon>Blastomonas</taxon>
    </lineage>
</organism>
<reference evidence="14 15" key="1">
    <citation type="submission" date="2017-03" db="EMBL/GenBank/DDBJ databases">
        <title>Complete genome sequence of Blastomonas fulva degrading microcsystin LR.</title>
        <authorList>
            <person name="Lee H.-g."/>
            <person name="Jin L."/>
            <person name="oh H.-M."/>
        </authorList>
    </citation>
    <scope>NUCLEOTIDE SEQUENCE [LARGE SCALE GENOMIC DNA]</scope>
    <source>
        <strain evidence="14 15">T2</strain>
    </source>
</reference>
<comment type="subcellular location">
    <subcellularLocation>
        <location evidence="1 8">Cell outer membrane</location>
        <topology evidence="1 8">Multi-pass membrane protein</topology>
    </subcellularLocation>
</comment>
<evidence type="ECO:0000259" key="13">
    <source>
        <dbReference type="Pfam" id="PF07715"/>
    </source>
</evidence>
<dbReference type="GeneID" id="303486952"/>
<dbReference type="PROSITE" id="PS52016">
    <property type="entry name" value="TONB_DEPENDENT_REC_3"/>
    <property type="match status" value="1"/>
</dbReference>
<evidence type="ECO:0000259" key="12">
    <source>
        <dbReference type="Pfam" id="PF00593"/>
    </source>
</evidence>
<keyword evidence="14" id="KW-0675">Receptor</keyword>
<evidence type="ECO:0000256" key="1">
    <source>
        <dbReference type="ARBA" id="ARBA00004571"/>
    </source>
</evidence>
<dbReference type="EMBL" id="CP020083">
    <property type="protein sequence ID" value="ASR52657.1"/>
    <property type="molecule type" value="Genomic_DNA"/>
</dbReference>
<dbReference type="InterPro" id="IPR037066">
    <property type="entry name" value="Plug_dom_sf"/>
</dbReference>
<keyword evidence="2 8" id="KW-0813">Transport</keyword>
<keyword evidence="11" id="KW-0732">Signal</keyword>
<gene>
    <name evidence="14" type="ORF">B5J99_15300</name>
</gene>
<comment type="similarity">
    <text evidence="8 9">Belongs to the TonB-dependent receptor family.</text>
</comment>
<proteinExistence type="inferred from homology"/>
<evidence type="ECO:0000256" key="7">
    <source>
        <dbReference type="ARBA" id="ARBA00023237"/>
    </source>
</evidence>
<dbReference type="Proteomes" id="UP000258016">
    <property type="component" value="Chromosome"/>
</dbReference>
<evidence type="ECO:0000256" key="8">
    <source>
        <dbReference type="PROSITE-ProRule" id="PRU01360"/>
    </source>
</evidence>
<keyword evidence="15" id="KW-1185">Reference proteome</keyword>
<feature type="domain" description="TonB-dependent receptor plug" evidence="13">
    <location>
        <begin position="66"/>
        <end position="164"/>
    </location>
</feature>
<evidence type="ECO:0000313" key="14">
    <source>
        <dbReference type="EMBL" id="ASR52657.1"/>
    </source>
</evidence>
<dbReference type="PANTHER" id="PTHR30069:SF40">
    <property type="entry name" value="TONB-DEPENDENT RECEPTOR NMB0964-RELATED"/>
    <property type="match status" value="1"/>
</dbReference>
<dbReference type="SUPFAM" id="SSF56935">
    <property type="entry name" value="Porins"/>
    <property type="match status" value="1"/>
</dbReference>
<name>A0ABM6M9M8_9SPHN</name>
<dbReference type="InterPro" id="IPR012910">
    <property type="entry name" value="Plug_dom"/>
</dbReference>
<dbReference type="Gene3D" id="2.40.170.20">
    <property type="entry name" value="TonB-dependent receptor, beta-barrel domain"/>
    <property type="match status" value="1"/>
</dbReference>
<dbReference type="Pfam" id="PF07715">
    <property type="entry name" value="Plug"/>
    <property type="match status" value="1"/>
</dbReference>
<sequence length="716" mass="77170">MRSTLLLVSSSLSLGTALLAPLPALAQQTASPVEAGDEDEGDDFHRNRGIIVTAPFVRDLSILAGTSELSGDDLSREARSQIGDSLTKLPGVSATSFSPGASRPVLRGFQGERIRVLTDGIGTIDVSNTSPDHGVTVEPIILDRIEVLRGPAVLLFGGQAVGGAVNAIDKRIPREVPEEPFHLDALATYGSAADERSFGASLDVPLTSKLVLHLDGSYRKSNDMRVGGFVLSPGLRAEQLEEAAEERAEGNIEEAQEAEELAGLRGRIPNTGTETYSFGGGLAYIGEGGSFGVSGSYYNSLYGVPERPGAGHHHGEEGEEEAGGEEEEGPVTIGLDQIKVDFRGEVFLPGFFEALRLRASYADFKQTEFEGDEVGTVFTNEGIESRLELVQRERGGWRGASGVQYVHRDFSAVGAEAFVPPNVTDQIGFFTLQEIRSGNFEIEGAARYDKVNVKSQVLGVERDFNSYSFALGAAYIANDQLRIGVNLNRAQRAPAAEELFSNGPHIATQAFEIGNPDFTTEKSWGGEAYIRWSTPDVSLALTGFYNRFDDFIIDVPTGLEEDDLPVFQFIQNDAKYYGLEAEASVIFARAGGFRFSADGVADYVHASLDGLGPVPRIPPLRLLGGLEAQSDTVSLRAEVEWFDDQQRNANFETETDGFTLVNASASWKPFGASRGVTLIASANNIFDVVGRRAASFTKDFAPLAGRDFRISAKFSF</sequence>
<keyword evidence="6 8" id="KW-0472">Membrane</keyword>
<protein>
    <submittedName>
        <fullName evidence="14">TonB-dependent receptor</fullName>
    </submittedName>
</protein>
<feature type="chain" id="PRO_5045232117" evidence="11">
    <location>
        <begin position="27"/>
        <end position="716"/>
    </location>
</feature>
<dbReference type="PANTHER" id="PTHR30069">
    <property type="entry name" value="TONB-DEPENDENT OUTER MEMBRANE RECEPTOR"/>
    <property type="match status" value="1"/>
</dbReference>
<keyword evidence="4 8" id="KW-0812">Transmembrane</keyword>